<feature type="region of interest" description="Disordered" evidence="1">
    <location>
        <begin position="192"/>
        <end position="227"/>
    </location>
</feature>
<proteinExistence type="predicted"/>
<comment type="caution">
    <text evidence="3">The sequence shown here is derived from an EMBL/GenBank/DDBJ whole genome shotgun (WGS) entry which is preliminary data.</text>
</comment>
<keyword evidence="4" id="KW-1185">Reference proteome</keyword>
<accession>A0A0Q0UEU5</accession>
<dbReference type="PROSITE" id="PS51257">
    <property type="entry name" value="PROKAR_LIPOPROTEIN"/>
    <property type="match status" value="1"/>
</dbReference>
<dbReference type="STRING" id="1544413.Clow_01339"/>
<feature type="chain" id="PRO_5006184632" description="Cell wall binding repeat 2" evidence="2">
    <location>
        <begin position="22"/>
        <end position="572"/>
    </location>
</feature>
<protein>
    <recommendedName>
        <fullName evidence="5">Cell wall binding repeat 2</fullName>
    </recommendedName>
</protein>
<evidence type="ECO:0008006" key="5">
    <source>
        <dbReference type="Google" id="ProtNLM"/>
    </source>
</evidence>
<dbReference type="PATRIC" id="fig|1544413.3.peg.1346"/>
<feature type="signal peptide" evidence="2">
    <location>
        <begin position="1"/>
        <end position="21"/>
    </location>
</feature>
<gene>
    <name evidence="3" type="ORF">Clow_01339</name>
</gene>
<evidence type="ECO:0000256" key="1">
    <source>
        <dbReference type="SAM" id="MobiDB-lite"/>
    </source>
</evidence>
<evidence type="ECO:0000313" key="3">
    <source>
        <dbReference type="EMBL" id="KQB86419.1"/>
    </source>
</evidence>
<sequence length="572" mass="61592">MKFRGTVGVLTALGMAAGALAACSSSQEEQGTTQQHTTDSAAAPADSVEAAKTENRSRRVDERFGDRPQVLAGADNSGVESSQLFFDSSETAVVVGGADAPRLRAVSLSMASHAPVLGFNGDNSEQIVKEISRLGATKVLVVGKADISGLPSEVDLIQDPGTFEALSSLTSLHFEESSVESLADMAKAAADYNPSEPTALSPGWLPEPEENSSEETEDTDSFPVQSARDGQAAPIVVASPASPLLDVANARAYGAQVRMMAYPDPRINEEATKMVAGLEDQPLVGLGAGFGTGEQLAEKIELAQTVSTELPGGGTMVFPGRRMIALYGHPSGGALGVMGEYAPEESVAYVRDLVSQYQELNPAEPVIPAFEIIATVASEFPGEDGDYSNEAAPEELTPYIDAITEAGGYAVLDLQAGRANFLDQAKRYEDLLKRPNVGLALDPEWRIGAEEEPLSRVGSVEAEEVNAVADWLATLTKENNLPQKSFVLHQFQLQMLRDRENIRTDHPELAYVLHADGHGVSEEKFDTWNVMRQGLSPDWFMAWKNFFDEDTPMFTPEQTYAVEPRPWFVSYQ</sequence>
<organism evidence="3 4">
    <name type="scientific">Corynebacterium lowii</name>
    <dbReference type="NCBI Taxonomy" id="1544413"/>
    <lineage>
        <taxon>Bacteria</taxon>
        <taxon>Bacillati</taxon>
        <taxon>Actinomycetota</taxon>
        <taxon>Actinomycetes</taxon>
        <taxon>Mycobacteriales</taxon>
        <taxon>Corynebacteriaceae</taxon>
        <taxon>Corynebacterium</taxon>
    </lineage>
</organism>
<feature type="compositionally biased region" description="Basic and acidic residues" evidence="1">
    <location>
        <begin position="49"/>
        <end position="66"/>
    </location>
</feature>
<feature type="compositionally biased region" description="Low complexity" evidence="1">
    <location>
        <begin position="25"/>
        <end position="48"/>
    </location>
</feature>
<reference evidence="3 4" key="1">
    <citation type="submission" date="2015-10" db="EMBL/GenBank/DDBJ databases">
        <title>Corynebacteirum lowii and Corynebacterium oculi species nova, derived from human clinical disease and and emended description of Corynebacterium mastiditis.</title>
        <authorList>
            <person name="Bernard K."/>
            <person name="Pacheco A.L."/>
            <person name="Mcdougall C."/>
            <person name="Burtx T."/>
            <person name="Weibe D."/>
            <person name="Tyler S."/>
            <person name="Olson A.B."/>
            <person name="Cnockaert M."/>
            <person name="Eguchi H."/>
            <person name="Kuwahara T."/>
            <person name="Nakayama-Imaohji H."/>
            <person name="Boudewijins M."/>
            <person name="Van Hoecke F."/>
            <person name="Bernier A.-M."/>
            <person name="Vandamme P."/>
        </authorList>
    </citation>
    <scope>NUCLEOTIDE SEQUENCE [LARGE SCALE GENOMIC DNA]</scope>
    <source>
        <strain evidence="3 4">NML 130206</strain>
    </source>
</reference>
<dbReference type="EMBL" id="LKEV01000003">
    <property type="protein sequence ID" value="KQB86419.1"/>
    <property type="molecule type" value="Genomic_DNA"/>
</dbReference>
<feature type="compositionally biased region" description="Acidic residues" evidence="1">
    <location>
        <begin position="207"/>
        <end position="220"/>
    </location>
</feature>
<evidence type="ECO:0000313" key="4">
    <source>
        <dbReference type="Proteomes" id="UP000050488"/>
    </source>
</evidence>
<dbReference type="AlphaFoldDB" id="A0A0Q0UEU5"/>
<feature type="region of interest" description="Disordered" evidence="1">
    <location>
        <begin position="25"/>
        <end position="74"/>
    </location>
</feature>
<keyword evidence="2" id="KW-0732">Signal</keyword>
<evidence type="ECO:0000256" key="2">
    <source>
        <dbReference type="SAM" id="SignalP"/>
    </source>
</evidence>
<name>A0A0Q0UEU5_9CORY</name>
<dbReference type="Proteomes" id="UP000050488">
    <property type="component" value="Unassembled WGS sequence"/>
</dbReference>